<gene>
    <name evidence="2" type="ORF">LT42_04175</name>
</gene>
<organism evidence="2 3">
    <name type="scientific">Pseudomonas lutea</name>
    <dbReference type="NCBI Taxonomy" id="243924"/>
    <lineage>
        <taxon>Bacteria</taxon>
        <taxon>Pseudomonadati</taxon>
        <taxon>Pseudomonadota</taxon>
        <taxon>Gammaproteobacteria</taxon>
        <taxon>Pseudomonadales</taxon>
        <taxon>Pseudomonadaceae</taxon>
        <taxon>Pseudomonas</taxon>
    </lineage>
</organism>
<reference evidence="2 3" key="1">
    <citation type="submission" date="2014-09" db="EMBL/GenBank/DDBJ databases">
        <title>Genome sequence of Pseudomonas lutea strain DSM 17257T.</title>
        <authorList>
            <person name="Kwak Y."/>
            <person name="Shin J.-H."/>
        </authorList>
    </citation>
    <scope>NUCLEOTIDE SEQUENCE [LARGE SCALE GENOMIC DNA]</scope>
    <source>
        <strain evidence="2 3">DSM 17257</strain>
    </source>
</reference>
<protein>
    <recommendedName>
        <fullName evidence="1">DUF7661 domain-containing protein</fullName>
    </recommendedName>
</protein>
<evidence type="ECO:0000259" key="1">
    <source>
        <dbReference type="Pfam" id="PF24697"/>
    </source>
</evidence>
<name>A0A9X0JJS7_9PSED</name>
<comment type="caution">
    <text evidence="2">The sequence shown here is derived from an EMBL/GenBank/DDBJ whole genome shotgun (WGS) entry which is preliminary data.</text>
</comment>
<proteinExistence type="predicted"/>
<sequence>MMVFQVFGRMMGVKKIDGDWQVFRLDESQGKHSRLWEIVIPDFVDEQGIATWLDDMYHESATAEYPTVVRIK</sequence>
<evidence type="ECO:0000313" key="2">
    <source>
        <dbReference type="EMBL" id="KGF65160.1"/>
    </source>
</evidence>
<evidence type="ECO:0000313" key="3">
    <source>
        <dbReference type="Proteomes" id="UP000029719"/>
    </source>
</evidence>
<dbReference type="EMBL" id="JRMB01000001">
    <property type="protein sequence ID" value="KGF65160.1"/>
    <property type="molecule type" value="Genomic_DNA"/>
</dbReference>
<dbReference type="InterPro" id="IPR056078">
    <property type="entry name" value="DUF7661"/>
</dbReference>
<feature type="domain" description="DUF7661" evidence="1">
    <location>
        <begin position="1"/>
        <end position="72"/>
    </location>
</feature>
<accession>A0A9X0JJS7</accession>
<dbReference type="Proteomes" id="UP000029719">
    <property type="component" value="Unassembled WGS sequence"/>
</dbReference>
<dbReference type="Pfam" id="PF24697">
    <property type="entry name" value="DUF7661"/>
    <property type="match status" value="1"/>
</dbReference>
<dbReference type="OrthoDB" id="8758505at2"/>
<dbReference type="AlphaFoldDB" id="A0A9X0JJS7"/>